<dbReference type="OrthoDB" id="9771229at2"/>
<dbReference type="AlphaFoldDB" id="A0A1Q9JGT4"/>
<comment type="caution">
    <text evidence="8">The sequence shown here is derived from an EMBL/GenBank/DDBJ whole genome shotgun (WGS) entry which is preliminary data.</text>
</comment>
<dbReference type="InterPro" id="IPR013527">
    <property type="entry name" value="YicC-like_N"/>
</dbReference>
<dbReference type="GO" id="GO:0016787">
    <property type="term" value="F:hydrolase activity"/>
    <property type="evidence" value="ECO:0007669"/>
    <property type="project" value="UniProtKB-KW"/>
</dbReference>
<keyword evidence="3" id="KW-0255">Endonuclease</keyword>
<proteinExistence type="inferred from homology"/>
<evidence type="ECO:0000256" key="5">
    <source>
        <dbReference type="ARBA" id="ARBA00035648"/>
    </source>
</evidence>
<dbReference type="InterPro" id="IPR013551">
    <property type="entry name" value="YicC-like_C"/>
</dbReference>
<accession>A0A1Q9JGT4</accession>
<keyword evidence="4" id="KW-0378">Hydrolase</keyword>
<gene>
    <name evidence="8" type="ORF">BHK98_04585</name>
</gene>
<keyword evidence="2" id="KW-0540">Nuclease</keyword>
<dbReference type="STRING" id="1261640.BHK98_04585"/>
<evidence type="ECO:0000256" key="2">
    <source>
        <dbReference type="ARBA" id="ARBA00022722"/>
    </source>
</evidence>
<comment type="similarity">
    <text evidence="5">Belongs to the YicC/YloC family.</text>
</comment>
<comment type="cofactor">
    <cofactor evidence="1">
        <name>a divalent metal cation</name>
        <dbReference type="ChEBI" id="CHEBI:60240"/>
    </cofactor>
</comment>
<evidence type="ECO:0000256" key="3">
    <source>
        <dbReference type="ARBA" id="ARBA00022759"/>
    </source>
</evidence>
<dbReference type="PANTHER" id="PTHR30636">
    <property type="entry name" value="UPF0701 PROTEIN YICC"/>
    <property type="match status" value="1"/>
</dbReference>
<dbReference type="EMBL" id="MJIE01000001">
    <property type="protein sequence ID" value="OLR55402.1"/>
    <property type="molecule type" value="Genomic_DNA"/>
</dbReference>
<organism evidence="8 9">
    <name type="scientific">Hornefia porci</name>
    <dbReference type="NCBI Taxonomy" id="2652292"/>
    <lineage>
        <taxon>Bacteria</taxon>
        <taxon>Bacillati</taxon>
        <taxon>Bacillota</taxon>
        <taxon>Clostridia</taxon>
        <taxon>Peptostreptococcales</taxon>
        <taxon>Anaerovoracaceae</taxon>
        <taxon>Hornefia</taxon>
    </lineage>
</organism>
<evidence type="ECO:0000259" key="6">
    <source>
        <dbReference type="Pfam" id="PF03755"/>
    </source>
</evidence>
<evidence type="ECO:0000259" key="7">
    <source>
        <dbReference type="Pfam" id="PF08340"/>
    </source>
</evidence>
<dbReference type="GO" id="GO:0004521">
    <property type="term" value="F:RNA endonuclease activity"/>
    <property type="evidence" value="ECO:0007669"/>
    <property type="project" value="InterPro"/>
</dbReference>
<evidence type="ECO:0000256" key="1">
    <source>
        <dbReference type="ARBA" id="ARBA00001968"/>
    </source>
</evidence>
<evidence type="ECO:0000313" key="8">
    <source>
        <dbReference type="EMBL" id="OLR55402.1"/>
    </source>
</evidence>
<dbReference type="PANTHER" id="PTHR30636:SF3">
    <property type="entry name" value="UPF0701 PROTEIN YICC"/>
    <property type="match status" value="1"/>
</dbReference>
<evidence type="ECO:0000313" key="9">
    <source>
        <dbReference type="Proteomes" id="UP000187404"/>
    </source>
</evidence>
<dbReference type="RefSeq" id="WP_075712397.1">
    <property type="nucleotide sequence ID" value="NZ_MJIE01000001.1"/>
</dbReference>
<dbReference type="NCBIfam" id="TIGR00255">
    <property type="entry name" value="YicC/YloC family endoribonuclease"/>
    <property type="match status" value="1"/>
</dbReference>
<reference evidence="8 9" key="1">
    <citation type="journal article" date="2016" name="Appl. Environ. Microbiol.">
        <title>Function and Phylogeny of Bacterial Butyryl Coenzyme A:Acetate Transferases and Their Diversity in the Proximal Colon of Swine.</title>
        <authorList>
            <person name="Trachsel J."/>
            <person name="Bayles D.O."/>
            <person name="Looft T."/>
            <person name="Levine U.Y."/>
            <person name="Allen H.K."/>
        </authorList>
    </citation>
    <scope>NUCLEOTIDE SEQUENCE [LARGE SCALE GENOMIC DNA]</scope>
    <source>
        <strain evidence="8 9">68-3-10</strain>
    </source>
</reference>
<dbReference type="Proteomes" id="UP000187404">
    <property type="component" value="Unassembled WGS sequence"/>
</dbReference>
<feature type="domain" description="Endoribonuclease YicC-like C-terminal" evidence="7">
    <location>
        <begin position="173"/>
        <end position="294"/>
    </location>
</feature>
<feature type="domain" description="Endoribonuclease YicC-like N-terminal" evidence="6">
    <location>
        <begin position="2"/>
        <end position="156"/>
    </location>
</feature>
<keyword evidence="9" id="KW-1185">Reference proteome</keyword>
<dbReference type="Pfam" id="PF08340">
    <property type="entry name" value="YicC-like_C"/>
    <property type="match status" value="1"/>
</dbReference>
<evidence type="ECO:0000256" key="4">
    <source>
        <dbReference type="ARBA" id="ARBA00022801"/>
    </source>
</evidence>
<sequence length="294" mass="33555">MIKSMTGFGRGEFSDGKRSVTVEIRTVNHRYCDIAVRMPRRYSFVEDKVRKTIREKISRGKADVSVLVENITESDVTIRLNEPVADQYIENLNRLKNEFRLDGEISLSLIAQMPEVLKQIPDVEDEDEMTRCILTPVLQAVENLEEMRAAEGRKLAQDLLMRADLIRGLVSRIETKADDVPKEYAKRLRDRIGELLEGSVEIPEDRIMVEAAIFADKCNITEELTRLKSHMDQMKTIITEGSGADGKKLDFLVQEMNREANTIGSKANSLEITSLMLQIKAEIEKIREQVQNIE</sequence>
<name>A0A1Q9JGT4_9FIRM</name>
<dbReference type="InterPro" id="IPR005229">
    <property type="entry name" value="YicC/YloC-like"/>
</dbReference>
<dbReference type="Pfam" id="PF03755">
    <property type="entry name" value="YicC-like_N"/>
    <property type="match status" value="1"/>
</dbReference>
<protein>
    <submittedName>
        <fullName evidence="8">YicC family protein</fullName>
    </submittedName>
</protein>